<feature type="compositionally biased region" description="Polar residues" evidence="1">
    <location>
        <begin position="228"/>
        <end position="239"/>
    </location>
</feature>
<feature type="compositionally biased region" description="Polar residues" evidence="1">
    <location>
        <begin position="195"/>
        <end position="204"/>
    </location>
</feature>
<comment type="caution">
    <text evidence="2">The sequence shown here is derived from an EMBL/GenBank/DDBJ whole genome shotgun (WGS) entry which is preliminary data.</text>
</comment>
<dbReference type="Proteomes" id="UP001234178">
    <property type="component" value="Unassembled WGS sequence"/>
</dbReference>
<proteinExistence type="predicted"/>
<feature type="region of interest" description="Disordered" evidence="1">
    <location>
        <begin position="89"/>
        <end position="135"/>
    </location>
</feature>
<keyword evidence="3" id="KW-1185">Reference proteome</keyword>
<feature type="compositionally biased region" description="Polar residues" evidence="1">
    <location>
        <begin position="282"/>
        <end position="293"/>
    </location>
</feature>
<protein>
    <recommendedName>
        <fullName evidence="4">DUF4806 domain-containing protein</fullName>
    </recommendedName>
</protein>
<name>A0ABQ9Z2A3_9CRUS</name>
<accession>A0ABQ9Z2A3</accession>
<evidence type="ECO:0000313" key="3">
    <source>
        <dbReference type="Proteomes" id="UP001234178"/>
    </source>
</evidence>
<evidence type="ECO:0000313" key="2">
    <source>
        <dbReference type="EMBL" id="KAK4007039.1"/>
    </source>
</evidence>
<gene>
    <name evidence="2" type="ORF">OUZ56_012194</name>
</gene>
<feature type="compositionally biased region" description="Polar residues" evidence="1">
    <location>
        <begin position="247"/>
        <end position="262"/>
    </location>
</feature>
<organism evidence="2 3">
    <name type="scientific">Daphnia magna</name>
    <dbReference type="NCBI Taxonomy" id="35525"/>
    <lineage>
        <taxon>Eukaryota</taxon>
        <taxon>Metazoa</taxon>
        <taxon>Ecdysozoa</taxon>
        <taxon>Arthropoda</taxon>
        <taxon>Crustacea</taxon>
        <taxon>Branchiopoda</taxon>
        <taxon>Diplostraca</taxon>
        <taxon>Cladocera</taxon>
        <taxon>Anomopoda</taxon>
        <taxon>Daphniidae</taxon>
        <taxon>Daphnia</taxon>
    </lineage>
</organism>
<sequence length="541" mass="60042">MASNIVNDGKFYIVDLETQDGLCVAVMSDFWLHDTNFCYYLDKRGDIACAKREQPNSTWLNYRCVYRGLFDTYSQARDKVSRAIHNSDINTTSESEGNRLGRGKRIKKTRAVYSPTPNQESSTEDMESDMESPLSVPPIPNRLAETFNRSMVQSSLTQSTQSQVERPGFYLSFNIMENHYEKASDSDEPIQLHTSLSQQSTMASSPPAPHVQQLPSSTHLLSLPSHPVTQTQRSTSIQGSGPPAQLHGNSLSQQPAPMSSTPALHVQQLPSFTHLLPLPSHPVTQTQRSTSIPGSGPPAQLHDNSLSQQPAPMSNTPAPHVQQVPPFTPLLPVPSQAIVTTQQSRSASSFAMTKTTGNEPLFEVKILSFLSKIVGNLNQVKIEVNVLKGKVDNLSTSTQENEPLVTVENPLLPVKTIDELKLYEEVLTKDLDQFFKLVRFVKQIGGLTLSDCVKRAWESALTPEVRAFVNWNEGIALKNASLSALEFETKKAVKNCAIVLKKKQLGIEMESSESDDYHGVQENRLLHQSKFMIDPKIYQSN</sequence>
<evidence type="ECO:0008006" key="4">
    <source>
        <dbReference type="Google" id="ProtNLM"/>
    </source>
</evidence>
<dbReference type="PANTHER" id="PTHR34153">
    <property type="entry name" value="SI:CH211-262H13.3-RELATED-RELATED"/>
    <property type="match status" value="1"/>
</dbReference>
<feature type="region of interest" description="Disordered" evidence="1">
    <location>
        <begin position="195"/>
        <end position="214"/>
    </location>
</feature>
<dbReference type="PANTHER" id="PTHR34153:SF2">
    <property type="entry name" value="SI:CH211-262H13.3-RELATED"/>
    <property type="match status" value="1"/>
</dbReference>
<reference evidence="2 3" key="1">
    <citation type="journal article" date="2023" name="Nucleic Acids Res.">
        <title>The hologenome of Daphnia magna reveals possible DNA methylation and microbiome-mediated evolution of the host genome.</title>
        <authorList>
            <person name="Chaturvedi A."/>
            <person name="Li X."/>
            <person name="Dhandapani V."/>
            <person name="Marshall H."/>
            <person name="Kissane S."/>
            <person name="Cuenca-Cambronero M."/>
            <person name="Asole G."/>
            <person name="Calvet F."/>
            <person name="Ruiz-Romero M."/>
            <person name="Marangio P."/>
            <person name="Guigo R."/>
            <person name="Rago D."/>
            <person name="Mirbahai L."/>
            <person name="Eastwood N."/>
            <person name="Colbourne J.K."/>
            <person name="Zhou J."/>
            <person name="Mallon E."/>
            <person name="Orsini L."/>
        </authorList>
    </citation>
    <scope>NUCLEOTIDE SEQUENCE [LARGE SCALE GENOMIC DNA]</scope>
    <source>
        <strain evidence="2">LRV0_1</strain>
    </source>
</reference>
<feature type="region of interest" description="Disordered" evidence="1">
    <location>
        <begin position="277"/>
        <end position="318"/>
    </location>
</feature>
<feature type="compositionally biased region" description="Polar residues" evidence="1">
    <location>
        <begin position="302"/>
        <end position="317"/>
    </location>
</feature>
<feature type="compositionally biased region" description="Basic residues" evidence="1">
    <location>
        <begin position="101"/>
        <end position="110"/>
    </location>
</feature>
<dbReference type="EMBL" id="JAOYFB010000002">
    <property type="protein sequence ID" value="KAK4007039.1"/>
    <property type="molecule type" value="Genomic_DNA"/>
</dbReference>
<feature type="region of interest" description="Disordered" evidence="1">
    <location>
        <begin position="220"/>
        <end position="262"/>
    </location>
</feature>
<evidence type="ECO:0000256" key="1">
    <source>
        <dbReference type="SAM" id="MobiDB-lite"/>
    </source>
</evidence>